<keyword evidence="1" id="KW-0328">Glycosyltransferase</keyword>
<dbReference type="InterPro" id="IPR033432">
    <property type="entry name" value="GH94_catalytic"/>
</dbReference>
<dbReference type="Pfam" id="PF17167">
    <property type="entry name" value="Glyco_hydro_94"/>
    <property type="match status" value="1"/>
</dbReference>
<dbReference type="Gene3D" id="1.50.10.10">
    <property type="match status" value="1"/>
</dbReference>
<keyword evidence="2" id="KW-0808">Transferase</keyword>
<evidence type="ECO:0000313" key="5">
    <source>
        <dbReference type="EMBL" id="MBB3148688.1"/>
    </source>
</evidence>
<evidence type="ECO:0000259" key="4">
    <source>
        <dbReference type="Pfam" id="PF17167"/>
    </source>
</evidence>
<dbReference type="Gene3D" id="2.60.420.10">
    <property type="entry name" value="Maltose phosphorylase, domain 3"/>
    <property type="match status" value="1"/>
</dbReference>
<evidence type="ECO:0000256" key="1">
    <source>
        <dbReference type="ARBA" id="ARBA00022676"/>
    </source>
</evidence>
<organism evidence="5 6">
    <name type="scientific">Phyllobacterium trifolii</name>
    <dbReference type="NCBI Taxonomy" id="300193"/>
    <lineage>
        <taxon>Bacteria</taxon>
        <taxon>Pseudomonadati</taxon>
        <taxon>Pseudomonadota</taxon>
        <taxon>Alphaproteobacteria</taxon>
        <taxon>Hyphomicrobiales</taxon>
        <taxon>Phyllobacteriaceae</taxon>
        <taxon>Phyllobacterium</taxon>
    </lineage>
</organism>
<comment type="caution">
    <text evidence="5">The sequence shown here is derived from an EMBL/GenBank/DDBJ whole genome shotgun (WGS) entry which is preliminary data.</text>
</comment>
<dbReference type="InterPro" id="IPR008928">
    <property type="entry name" value="6-hairpin_glycosidase_sf"/>
</dbReference>
<dbReference type="InterPro" id="IPR037018">
    <property type="entry name" value="GH65_N"/>
</dbReference>
<proteinExistence type="predicted"/>
<dbReference type="CDD" id="cd11753">
    <property type="entry name" value="GH94N_ChvB_NdvB_2_like"/>
    <property type="match status" value="1"/>
</dbReference>
<dbReference type="InterPro" id="IPR011013">
    <property type="entry name" value="Gal_mutarotase_sf_dom"/>
</dbReference>
<dbReference type="EMBL" id="JACHXN010000022">
    <property type="protein sequence ID" value="MBB3148688.1"/>
    <property type="molecule type" value="Genomic_DNA"/>
</dbReference>
<evidence type="ECO:0000259" key="3">
    <source>
        <dbReference type="Pfam" id="PF06165"/>
    </source>
</evidence>
<keyword evidence="6" id="KW-1185">Reference proteome</keyword>
<feature type="domain" description="Glycosyl hydrolase 94 supersandwich" evidence="3">
    <location>
        <begin position="519"/>
        <end position="781"/>
    </location>
</feature>
<dbReference type="SUPFAM" id="SSF74650">
    <property type="entry name" value="Galactose mutarotase-like"/>
    <property type="match status" value="2"/>
</dbReference>
<gene>
    <name evidence="5" type="ORF">FHS21_005136</name>
</gene>
<evidence type="ECO:0000256" key="2">
    <source>
        <dbReference type="ARBA" id="ARBA00022679"/>
    </source>
</evidence>
<sequence length="1295" mass="143543">MPASEPETVRHDAIPDLAETNSDVVLLSNGRYSVFVTAAGAGYGSWQGIDVTRWQADFTRDCWGQFCYVRDLADNRLWSIGRQPIDEPGVVREHAFHGDRAEFRCHSGDIETFWKVCVTGDADAEVRLLTMINHGAKERILELTSYAEVCLNNRRADQAHPAFTKLFVETTYDRKTGALFARRRPRDVNDKPTWAIHVSSSGQQTHQELEYETDRLRFLGRGRTAANPAIFDARTSLSGTTGPVLDPIVSLRRTVRVGPGAEAHVAFVTGAADNQSAIQAIAEQYSKFGAVEQAFCGSLERYKRELDEFRLTPGDVSVSNLLAGYMAVGNPTKRQEVAHPQARFDPNVLWAQGISGDLPIALASVDAKRDEALIRQVMTAHDFCRRRGLLFDLVLFDEGDGTRELEQTFFSPLQTEMTGKSGGIFVVSGSGTAGNDLATITAAARLVLMGNGGSLADQFPRVSSPASLPPGEFAARMSDDTTEPSPVAPENLHYWNEFGGFSDGGREYVITVGRFKSGSTTLPPAPWTNVLANPSFGCLTTESGLGYSWSGNCQMNRLTPWTNDPVSDQPGEVVYLRDEETGEVWTPTPLPIGHHAVVTVHHGQGYTRYASQSRHLKQEMTVFVPPQDSLKIIRLKLWNEDTRSRHLTATYYVEWVLGTQREKAAMQVACDHDVDSGAIIATNPWSGDFAGRIAFAATGPVAGSMTSDRTEFLGKYGSVSRPAALQRADLAERFGPSVDPCAALKVDIVLPADETREVIFVLGQAKSLDEVRRLVREYANPDRAGESLSAVSRDWDDVLDKVQITTPDLAMNLMMNRWLLYQVLACRVWARTSNYQSGGAYGFRDQLQDVMALIHSAPGESRSQILRSAARQFEQGDVQHWWHPPSGVGVRTRITDDLYFLPYAVHHYISTTGDVELLDEVVPFLKSAVLRDDQEEDFNTPAISEQTGTLYEHCVRALKHGYRLGSHQLPLMGTGDWNDGMNKVGAEGKGESVWNGWFFLSVLRSFATISKSRGDKYRAKWCRDRAEALRVALESNAWDGAWYRRAYFDDGTPLGSAMNDECQIDALPQAWAVISGAADAERAAQGLRAVHDRLVLKEDKLIKLFDPPFDKGVLQPGYIKGYVPGIRENGGQYTHAATWVVWATALQGDGDLALTLWNFINPICHGTTRDLVQRYKVEPYVVCADIYGAPPHTGRGGWSWYTGSASWLYRVAMEAILGLRREGRFLRFEPCVPTSWPTYEITYKHGSATYRIHFDNAKGIGRGVRSVRLDGKPVTNKRVPLVEDNHTHDVQVTIG</sequence>
<dbReference type="PANTHER" id="PTHR37469">
    <property type="entry name" value="CELLOBIONIC ACID PHOSPHORYLASE-RELATED"/>
    <property type="match status" value="1"/>
</dbReference>
<dbReference type="Pfam" id="PF06165">
    <property type="entry name" value="GH94_b-supersand"/>
    <property type="match status" value="2"/>
</dbReference>
<dbReference type="InterPro" id="IPR037820">
    <property type="entry name" value="GH94N_NdvB"/>
</dbReference>
<dbReference type="PANTHER" id="PTHR37469:SF2">
    <property type="entry name" value="CELLOBIONIC ACID PHOSPHORYLASE"/>
    <property type="match status" value="1"/>
</dbReference>
<dbReference type="InterPro" id="IPR012341">
    <property type="entry name" value="6hp_glycosidase-like_sf"/>
</dbReference>
<evidence type="ECO:0000313" key="6">
    <source>
        <dbReference type="Proteomes" id="UP000554520"/>
    </source>
</evidence>
<feature type="domain" description="Glycosyl hydrolase 94 catalytic" evidence="4">
    <location>
        <begin position="795"/>
        <end position="1218"/>
    </location>
</feature>
<accession>A0A839UCH0</accession>
<name>A0A839UCH0_9HYPH</name>
<dbReference type="InterPro" id="IPR052047">
    <property type="entry name" value="GH94_Enzymes"/>
</dbReference>
<dbReference type="GO" id="GO:0005975">
    <property type="term" value="P:carbohydrate metabolic process"/>
    <property type="evidence" value="ECO:0007669"/>
    <property type="project" value="InterPro"/>
</dbReference>
<protein>
    <submittedName>
        <fullName evidence="5">Cellobiose phosphorylase</fullName>
    </submittedName>
</protein>
<dbReference type="InterPro" id="IPR037824">
    <property type="entry name" value="GH94N_2_NdvB"/>
</dbReference>
<feature type="domain" description="Glycosyl hydrolase 94 supersandwich" evidence="3">
    <location>
        <begin position="22"/>
        <end position="287"/>
    </location>
</feature>
<dbReference type="Gene3D" id="2.70.98.40">
    <property type="entry name" value="Glycoside hydrolase, family 65, N-terminal domain"/>
    <property type="match status" value="2"/>
</dbReference>
<dbReference type="RefSeq" id="WP_312879929.1">
    <property type="nucleotide sequence ID" value="NZ_JACHXN010000022.1"/>
</dbReference>
<dbReference type="CDD" id="cd11756">
    <property type="entry name" value="GH94N_ChvB_NdvB_1_like"/>
    <property type="match status" value="1"/>
</dbReference>
<dbReference type="GO" id="GO:0016757">
    <property type="term" value="F:glycosyltransferase activity"/>
    <property type="evidence" value="ECO:0007669"/>
    <property type="project" value="UniProtKB-KW"/>
</dbReference>
<reference evidence="5 6" key="1">
    <citation type="submission" date="2020-08" db="EMBL/GenBank/DDBJ databases">
        <title>Genomic Encyclopedia of Type Strains, Phase III (KMG-III): the genomes of soil and plant-associated and newly described type strains.</title>
        <authorList>
            <person name="Whitman W."/>
        </authorList>
    </citation>
    <scope>NUCLEOTIDE SEQUENCE [LARGE SCALE GENOMIC DNA]</scope>
    <source>
        <strain evidence="5 6">CECT 7015</strain>
    </source>
</reference>
<dbReference type="InterPro" id="IPR010383">
    <property type="entry name" value="Glyco_hydrolase_94_b-supersand"/>
</dbReference>
<dbReference type="Proteomes" id="UP000554520">
    <property type="component" value="Unassembled WGS sequence"/>
</dbReference>
<dbReference type="SUPFAM" id="SSF48208">
    <property type="entry name" value="Six-hairpin glycosidases"/>
    <property type="match status" value="1"/>
</dbReference>
<dbReference type="SMART" id="SM01068">
    <property type="entry name" value="CBM_X"/>
    <property type="match status" value="2"/>
</dbReference>
<dbReference type="GO" id="GO:0030246">
    <property type="term" value="F:carbohydrate binding"/>
    <property type="evidence" value="ECO:0007669"/>
    <property type="project" value="InterPro"/>
</dbReference>